<keyword evidence="2 6" id="KW-0489">Methyltransferase</keyword>
<sequence length="375" mass="42095">MTTFTHPRSLFHDPDAPTPQVVAVDLFCGIGGLTHGLVEEGIEVVAGYDLDPTCRYAYEKNNRGAVFYDQDVVQLQAEALRSHYPEGAVRVLVGCAPCQPFSAVAAKNLKDKEVAEREPEWEPLRAFGRLIAELRPDVVSMENVTRLANREKFPVYGEFLDGLRAAGYEVTEYRPFGPKYGIPQTRRRLVVFASRFGKVKLAPPTHSKEEYVGVGKVLAELPKLEHGQTDPTDRIHMVSKLSDINYRRAKESRPGGTWRDWPEDLWLECHKRPSGHSFPTVYGRMELNKPSPTLTTQFYKIGTGRFVHPTQHRGLSLREGAILQTFPPGYDFVDPKKPVSFSELGRHIGNAVPPRLGQVIAQSISSHLRQAGIIW</sequence>
<evidence type="ECO:0000313" key="8">
    <source>
        <dbReference type="Proteomes" id="UP001404956"/>
    </source>
</evidence>
<feature type="active site" evidence="6">
    <location>
        <position position="98"/>
    </location>
</feature>
<protein>
    <recommendedName>
        <fullName evidence="1">DNA (cytosine-5-)-methyltransferase</fullName>
        <ecNumber evidence="1">2.1.1.37</ecNumber>
    </recommendedName>
</protein>
<dbReference type="InterPro" id="IPR031303">
    <property type="entry name" value="C5_meth_CS"/>
</dbReference>
<evidence type="ECO:0000256" key="5">
    <source>
        <dbReference type="ARBA" id="ARBA00022747"/>
    </source>
</evidence>
<keyword evidence="3 6" id="KW-0808">Transferase</keyword>
<name>A0ABP9XFY6_9DEIO</name>
<dbReference type="InterPro" id="IPR050390">
    <property type="entry name" value="C5-Methyltransferase"/>
</dbReference>
<dbReference type="EC" id="2.1.1.37" evidence="1"/>
<dbReference type="Pfam" id="PF00145">
    <property type="entry name" value="DNA_methylase"/>
    <property type="match status" value="1"/>
</dbReference>
<dbReference type="InterPro" id="IPR029063">
    <property type="entry name" value="SAM-dependent_MTases_sf"/>
</dbReference>
<dbReference type="SUPFAM" id="SSF53335">
    <property type="entry name" value="S-adenosyl-L-methionine-dependent methyltransferases"/>
    <property type="match status" value="1"/>
</dbReference>
<keyword evidence="5" id="KW-0680">Restriction system</keyword>
<dbReference type="PROSITE" id="PS00095">
    <property type="entry name" value="C5_MTASE_2"/>
    <property type="match status" value="1"/>
</dbReference>
<dbReference type="PANTHER" id="PTHR10629:SF52">
    <property type="entry name" value="DNA (CYTOSINE-5)-METHYLTRANSFERASE 1"/>
    <property type="match status" value="1"/>
</dbReference>
<dbReference type="Proteomes" id="UP001404956">
    <property type="component" value="Unassembled WGS sequence"/>
</dbReference>
<comment type="similarity">
    <text evidence="6">Belongs to the class I-like SAM-binding methyltransferase superfamily. C5-methyltransferase family.</text>
</comment>
<organism evidence="7 8">
    <name type="scientific">Deinococcus aluminii</name>
    <dbReference type="NCBI Taxonomy" id="1656885"/>
    <lineage>
        <taxon>Bacteria</taxon>
        <taxon>Thermotogati</taxon>
        <taxon>Deinococcota</taxon>
        <taxon>Deinococci</taxon>
        <taxon>Deinococcales</taxon>
        <taxon>Deinococcaceae</taxon>
        <taxon>Deinococcus</taxon>
    </lineage>
</organism>
<evidence type="ECO:0000256" key="6">
    <source>
        <dbReference type="PROSITE-ProRule" id="PRU01016"/>
    </source>
</evidence>
<evidence type="ECO:0000256" key="2">
    <source>
        <dbReference type="ARBA" id="ARBA00022603"/>
    </source>
</evidence>
<dbReference type="GO" id="GO:0008168">
    <property type="term" value="F:methyltransferase activity"/>
    <property type="evidence" value="ECO:0007669"/>
    <property type="project" value="UniProtKB-KW"/>
</dbReference>
<keyword evidence="4 6" id="KW-0949">S-adenosyl-L-methionine</keyword>
<dbReference type="Gene3D" id="3.90.120.10">
    <property type="entry name" value="DNA Methylase, subunit A, domain 2"/>
    <property type="match status" value="1"/>
</dbReference>
<evidence type="ECO:0000256" key="3">
    <source>
        <dbReference type="ARBA" id="ARBA00022679"/>
    </source>
</evidence>
<comment type="caution">
    <text evidence="7">The sequence shown here is derived from an EMBL/GenBank/DDBJ whole genome shotgun (WGS) entry which is preliminary data.</text>
</comment>
<keyword evidence="8" id="KW-1185">Reference proteome</keyword>
<gene>
    <name evidence="7" type="primary">ydiO</name>
    <name evidence="7" type="ORF">Dalu01_02211</name>
</gene>
<dbReference type="PROSITE" id="PS51679">
    <property type="entry name" value="SAM_MT_C5"/>
    <property type="match status" value="1"/>
</dbReference>
<reference evidence="7 8" key="1">
    <citation type="submission" date="2024-02" db="EMBL/GenBank/DDBJ databases">
        <title>Deinococcus aluminii NBRC 112889.</title>
        <authorList>
            <person name="Ichikawa N."/>
            <person name="Katano-Makiyama Y."/>
            <person name="Hidaka K."/>
        </authorList>
    </citation>
    <scope>NUCLEOTIDE SEQUENCE [LARGE SCALE GENOMIC DNA]</scope>
    <source>
        <strain evidence="7 8">NBRC 112889</strain>
    </source>
</reference>
<dbReference type="PRINTS" id="PR00105">
    <property type="entry name" value="C5METTRFRASE"/>
</dbReference>
<dbReference type="EMBL" id="BAABRV010000004">
    <property type="protein sequence ID" value="GAA5533803.1"/>
    <property type="molecule type" value="Genomic_DNA"/>
</dbReference>
<evidence type="ECO:0000256" key="1">
    <source>
        <dbReference type="ARBA" id="ARBA00011975"/>
    </source>
</evidence>
<dbReference type="PANTHER" id="PTHR10629">
    <property type="entry name" value="CYTOSINE-SPECIFIC METHYLTRANSFERASE"/>
    <property type="match status" value="1"/>
</dbReference>
<dbReference type="InterPro" id="IPR001525">
    <property type="entry name" value="C5_MeTfrase"/>
</dbReference>
<dbReference type="GO" id="GO:0032259">
    <property type="term" value="P:methylation"/>
    <property type="evidence" value="ECO:0007669"/>
    <property type="project" value="UniProtKB-KW"/>
</dbReference>
<proteinExistence type="inferred from homology"/>
<dbReference type="Gene3D" id="3.40.50.150">
    <property type="entry name" value="Vaccinia Virus protein VP39"/>
    <property type="match status" value="1"/>
</dbReference>
<accession>A0ABP9XFY6</accession>
<evidence type="ECO:0000313" key="7">
    <source>
        <dbReference type="EMBL" id="GAA5533803.1"/>
    </source>
</evidence>
<evidence type="ECO:0000256" key="4">
    <source>
        <dbReference type="ARBA" id="ARBA00022691"/>
    </source>
</evidence>